<keyword evidence="1" id="KW-0472">Membrane</keyword>
<organism evidence="2">
    <name type="scientific">marine sediment metagenome</name>
    <dbReference type="NCBI Taxonomy" id="412755"/>
    <lineage>
        <taxon>unclassified sequences</taxon>
        <taxon>metagenomes</taxon>
        <taxon>ecological metagenomes</taxon>
    </lineage>
</organism>
<proteinExistence type="predicted"/>
<evidence type="ECO:0000256" key="1">
    <source>
        <dbReference type="SAM" id="Phobius"/>
    </source>
</evidence>
<reference evidence="2" key="1">
    <citation type="journal article" date="2015" name="Nature">
        <title>Complex archaea that bridge the gap between prokaryotes and eukaryotes.</title>
        <authorList>
            <person name="Spang A."/>
            <person name="Saw J.H."/>
            <person name="Jorgensen S.L."/>
            <person name="Zaremba-Niedzwiedzka K."/>
            <person name="Martijn J."/>
            <person name="Lind A.E."/>
            <person name="van Eijk R."/>
            <person name="Schleper C."/>
            <person name="Guy L."/>
            <person name="Ettema T.J."/>
        </authorList>
    </citation>
    <scope>NUCLEOTIDE SEQUENCE</scope>
</reference>
<feature type="transmembrane region" description="Helical" evidence="1">
    <location>
        <begin position="6"/>
        <end position="24"/>
    </location>
</feature>
<name>A0A0F9DB66_9ZZZZ</name>
<protein>
    <submittedName>
        <fullName evidence="2">Uncharacterized protein</fullName>
    </submittedName>
</protein>
<feature type="transmembrane region" description="Helical" evidence="1">
    <location>
        <begin position="29"/>
        <end position="48"/>
    </location>
</feature>
<feature type="transmembrane region" description="Helical" evidence="1">
    <location>
        <begin position="84"/>
        <end position="104"/>
    </location>
</feature>
<sequence>MLDIFIWLGILLGIFFLLLGKHWMHEWPFYVSAGIFLIVGSGILLTGWETQENSPIIIQDINSTAQQVTFTVQSFDATIEDNPILVLLGTVFVGFGLVFVFMGMEESGRNRAIREEK</sequence>
<evidence type="ECO:0000313" key="2">
    <source>
        <dbReference type="EMBL" id="KKL58899.1"/>
    </source>
</evidence>
<gene>
    <name evidence="2" type="ORF">LCGC14_2220700</name>
</gene>
<keyword evidence="1" id="KW-0812">Transmembrane</keyword>
<accession>A0A0F9DB66</accession>
<keyword evidence="1" id="KW-1133">Transmembrane helix</keyword>
<dbReference type="EMBL" id="LAZR01029664">
    <property type="protein sequence ID" value="KKL58899.1"/>
    <property type="molecule type" value="Genomic_DNA"/>
</dbReference>
<comment type="caution">
    <text evidence="2">The sequence shown here is derived from an EMBL/GenBank/DDBJ whole genome shotgun (WGS) entry which is preliminary data.</text>
</comment>
<dbReference type="AlphaFoldDB" id="A0A0F9DB66"/>